<dbReference type="OrthoDB" id="9815559at2"/>
<dbReference type="EMBL" id="LNAL01000007">
    <property type="protein sequence ID" value="KUG07395.1"/>
    <property type="molecule type" value="Genomic_DNA"/>
</dbReference>
<dbReference type="InterPro" id="IPR029044">
    <property type="entry name" value="Nucleotide-diphossugar_trans"/>
</dbReference>
<dbReference type="InterPro" id="IPR003329">
    <property type="entry name" value="Cytidylyl_trans"/>
</dbReference>
<evidence type="ECO:0000313" key="1">
    <source>
        <dbReference type="EMBL" id="KUG07395.1"/>
    </source>
</evidence>
<evidence type="ECO:0008006" key="3">
    <source>
        <dbReference type="Google" id="ProtNLM"/>
    </source>
</evidence>
<sequence length="247" mass="26674">MDHTLISPRVGALVQARMGSTRLPGKALLPLPLGGATSVLGHVIARAQAAEQVHLVVVATSTLLADDAIANAAQASEVVVYRGDEQDVLRRFHEAAVAHQLDVVVRLTADNPAIDPGYLDRAILAHLAAGADYTLTTGLPLGTNLEVVNQQALATAFAQATAPEEREHVTPYLRRHPELFRLQTLDFGMAEVPTTLRLTLDYPSDYALLHLLFSTLPSGFDLAEAGELLKQHPWLVHINDQNSQVKV</sequence>
<keyword evidence="2" id="KW-1185">Reference proteome</keyword>
<proteinExistence type="predicted"/>
<dbReference type="CDD" id="cd02518">
    <property type="entry name" value="GT2_SpsF"/>
    <property type="match status" value="1"/>
</dbReference>
<dbReference type="AlphaFoldDB" id="A0A9X0HK44"/>
<dbReference type="GO" id="GO:0005829">
    <property type="term" value="C:cytosol"/>
    <property type="evidence" value="ECO:0007669"/>
    <property type="project" value="TreeGrafter"/>
</dbReference>
<reference evidence="1 2" key="1">
    <citation type="submission" date="2015-11" db="EMBL/GenBank/DDBJ databases">
        <title>Solirubrum puertoriconensis gen. nov. an environmental bacteria isolated in Puerto Rico.</title>
        <authorList>
            <person name="Cuebas-Irizarry M.F."/>
            <person name="Montalvo-Rodriguez R."/>
        </authorList>
    </citation>
    <scope>NUCLEOTIDE SEQUENCE [LARGE SCALE GENOMIC DNA]</scope>
    <source>
        <strain evidence="1 2">MC1A</strain>
    </source>
</reference>
<dbReference type="RefSeq" id="WP_059071020.1">
    <property type="nucleotide sequence ID" value="NZ_LNAL01000007.1"/>
</dbReference>
<dbReference type="Pfam" id="PF02348">
    <property type="entry name" value="CTP_transf_3"/>
    <property type="match status" value="1"/>
</dbReference>
<dbReference type="Gene3D" id="3.90.550.10">
    <property type="entry name" value="Spore Coat Polysaccharide Biosynthesis Protein SpsA, Chain A"/>
    <property type="match status" value="1"/>
</dbReference>
<protein>
    <recommendedName>
        <fullName evidence="3">Spore coat polysaccharide biosynthesis protein SpsF</fullName>
    </recommendedName>
</protein>
<gene>
    <name evidence="1" type="ORF">ASU33_13655</name>
</gene>
<dbReference type="PANTHER" id="PTHR42866">
    <property type="entry name" value="3-DEOXY-MANNO-OCTULOSONATE CYTIDYLYLTRANSFERASE"/>
    <property type="match status" value="1"/>
</dbReference>
<dbReference type="PANTHER" id="PTHR42866:SF1">
    <property type="entry name" value="SPORE COAT POLYSACCHARIDE BIOSYNTHESIS PROTEIN SPSF"/>
    <property type="match status" value="1"/>
</dbReference>
<dbReference type="SUPFAM" id="SSF53448">
    <property type="entry name" value="Nucleotide-diphospho-sugar transferases"/>
    <property type="match status" value="1"/>
</dbReference>
<comment type="caution">
    <text evidence="1">The sequence shown here is derived from an EMBL/GenBank/DDBJ whole genome shotgun (WGS) entry which is preliminary data.</text>
</comment>
<dbReference type="Proteomes" id="UP000054223">
    <property type="component" value="Unassembled WGS sequence"/>
</dbReference>
<accession>A0A9X0HK44</accession>
<evidence type="ECO:0000313" key="2">
    <source>
        <dbReference type="Proteomes" id="UP000054223"/>
    </source>
</evidence>
<organism evidence="1 2">
    <name type="scientific">Solirubrum puertoriconensis</name>
    <dbReference type="NCBI Taxonomy" id="1751427"/>
    <lineage>
        <taxon>Bacteria</taxon>
        <taxon>Pseudomonadati</taxon>
        <taxon>Bacteroidota</taxon>
        <taxon>Cytophagia</taxon>
        <taxon>Cytophagales</taxon>
    </lineage>
</organism>
<name>A0A9X0HK44_SOLP1</name>